<evidence type="ECO:0000313" key="1">
    <source>
        <dbReference type="EMBL" id="CAD7258913.1"/>
    </source>
</evidence>
<sequence>MKDIDVMTAYATTFIALFGALVMVTVKMGLAANPCVQYPCSACYITPPPLKKEKRPQLNGNDKEVPSPPFAASLVVEKTQVSSKGPLMVISMSSTSIYPVAIPVVLEGKFALLHKWVVTSLVQKCINNPNNYEGIVKVPIEENRSWGCFNSLMECRIERNVQEIQLFIPVGVALLVEDDQCHVKIVLETFHVIRGKIVWICLIPYEKHISWKALDLKHDPLSPTIILGFPINTQTRLDKAFTIVVPFMFQRGISTTNLENASKAIKIARGLQTAITHQAQQRHKCCGTFTKSEFALGFASIEVSSLLPEPAMSTTKFSNWKLKWAKKE</sequence>
<proteinExistence type="predicted"/>
<gene>
    <name evidence="1" type="ORF">TSIB3V08_LOCUS3134</name>
</gene>
<reference evidence="1" key="1">
    <citation type="submission" date="2020-11" db="EMBL/GenBank/DDBJ databases">
        <authorList>
            <person name="Tran Van P."/>
        </authorList>
    </citation>
    <scope>NUCLEOTIDE SEQUENCE</scope>
</reference>
<accession>A0A7R9ARA4</accession>
<organism evidence="1">
    <name type="scientific">Timema shepardi</name>
    <name type="common">Walking stick</name>
    <dbReference type="NCBI Taxonomy" id="629360"/>
    <lineage>
        <taxon>Eukaryota</taxon>
        <taxon>Metazoa</taxon>
        <taxon>Ecdysozoa</taxon>
        <taxon>Arthropoda</taxon>
        <taxon>Hexapoda</taxon>
        <taxon>Insecta</taxon>
        <taxon>Pterygota</taxon>
        <taxon>Neoptera</taxon>
        <taxon>Polyneoptera</taxon>
        <taxon>Phasmatodea</taxon>
        <taxon>Timematodea</taxon>
        <taxon>Timematoidea</taxon>
        <taxon>Timematidae</taxon>
        <taxon>Timema</taxon>
    </lineage>
</organism>
<dbReference type="EMBL" id="OC001017">
    <property type="protein sequence ID" value="CAD7258913.1"/>
    <property type="molecule type" value="Genomic_DNA"/>
</dbReference>
<name>A0A7R9ARA4_TIMSH</name>
<protein>
    <submittedName>
        <fullName evidence="1">Uncharacterized protein</fullName>
    </submittedName>
</protein>
<dbReference type="AlphaFoldDB" id="A0A7R9ARA4"/>